<dbReference type="AlphaFoldDB" id="A0A941E7X9"/>
<protein>
    <submittedName>
        <fullName evidence="2">Uncharacterized protein</fullName>
    </submittedName>
</protein>
<gene>
    <name evidence="2" type="ORF">KDK95_10235</name>
</gene>
<proteinExistence type="predicted"/>
<keyword evidence="3" id="KW-1185">Reference proteome</keyword>
<dbReference type="EMBL" id="JAGSOH010000021">
    <property type="protein sequence ID" value="MBR7826681.1"/>
    <property type="molecule type" value="Genomic_DNA"/>
</dbReference>
<reference evidence="2" key="1">
    <citation type="submission" date="2021-04" db="EMBL/GenBank/DDBJ databases">
        <title>Genome based classification of Actinospica acidithermotolerans sp. nov., an actinobacterium isolated from an Indonesian hot spring.</title>
        <authorList>
            <person name="Kusuma A.B."/>
            <person name="Putra K.E."/>
            <person name="Nafisah S."/>
            <person name="Loh J."/>
            <person name="Nouioui I."/>
            <person name="Goodfellow M."/>
        </authorList>
    </citation>
    <scope>NUCLEOTIDE SEQUENCE</scope>
    <source>
        <strain evidence="2">MGRD01-02</strain>
    </source>
</reference>
<accession>A0A941E7X9</accession>
<name>A0A941E7X9_9ACTN</name>
<evidence type="ECO:0000313" key="2">
    <source>
        <dbReference type="EMBL" id="MBR7826681.1"/>
    </source>
</evidence>
<evidence type="ECO:0000256" key="1">
    <source>
        <dbReference type="SAM" id="MobiDB-lite"/>
    </source>
</evidence>
<comment type="caution">
    <text evidence="2">The sequence shown here is derived from an EMBL/GenBank/DDBJ whole genome shotgun (WGS) entry which is preliminary data.</text>
</comment>
<feature type="compositionally biased region" description="Pro residues" evidence="1">
    <location>
        <begin position="62"/>
        <end position="73"/>
    </location>
</feature>
<sequence>MAHDEHRETSETVTLHISLPEQVAQDLTALAELYHATPERMIASWTRSHVENLMAGLTPGGGQPPDPLDAPDA</sequence>
<feature type="region of interest" description="Disordered" evidence="1">
    <location>
        <begin position="54"/>
        <end position="73"/>
    </location>
</feature>
<dbReference type="RefSeq" id="WP_212517829.1">
    <property type="nucleotide sequence ID" value="NZ_JAGSOH010000021.1"/>
</dbReference>
<evidence type="ECO:0000313" key="3">
    <source>
        <dbReference type="Proteomes" id="UP000676325"/>
    </source>
</evidence>
<dbReference type="Proteomes" id="UP000676325">
    <property type="component" value="Unassembled WGS sequence"/>
</dbReference>
<organism evidence="2 3">
    <name type="scientific">Actinospica acidithermotolerans</name>
    <dbReference type="NCBI Taxonomy" id="2828514"/>
    <lineage>
        <taxon>Bacteria</taxon>
        <taxon>Bacillati</taxon>
        <taxon>Actinomycetota</taxon>
        <taxon>Actinomycetes</taxon>
        <taxon>Catenulisporales</taxon>
        <taxon>Actinospicaceae</taxon>
        <taxon>Actinospica</taxon>
    </lineage>
</organism>